<proteinExistence type="predicted"/>
<dbReference type="Proteomes" id="UP000095347">
    <property type="component" value="Unassembled WGS sequence"/>
</dbReference>
<comment type="caution">
    <text evidence="1">The sequence shown here is derived from an EMBL/GenBank/DDBJ whole genome shotgun (WGS) entry which is preliminary data.</text>
</comment>
<protein>
    <submittedName>
        <fullName evidence="1">Uncharacterized protein</fullName>
    </submittedName>
</protein>
<organism evidence="1 2">
    <name type="scientific">Magnetovibrio blakemorei</name>
    <dbReference type="NCBI Taxonomy" id="28181"/>
    <lineage>
        <taxon>Bacteria</taxon>
        <taxon>Pseudomonadati</taxon>
        <taxon>Pseudomonadota</taxon>
        <taxon>Alphaproteobacteria</taxon>
        <taxon>Rhodospirillales</taxon>
        <taxon>Magnetovibrionaceae</taxon>
        <taxon>Magnetovibrio</taxon>
    </lineage>
</organism>
<evidence type="ECO:0000313" key="2">
    <source>
        <dbReference type="Proteomes" id="UP000095347"/>
    </source>
</evidence>
<dbReference type="EMBL" id="MCGG01000028">
    <property type="protein sequence ID" value="OEJ66811.1"/>
    <property type="molecule type" value="Genomic_DNA"/>
</dbReference>
<name>A0A1E5Q744_9PROT</name>
<dbReference type="RefSeq" id="WP_069958187.1">
    <property type="nucleotide sequence ID" value="NZ_MCGG01000028.1"/>
</dbReference>
<sequence length="147" mass="16708">MKEFLNSLNVGVLSEDDYKTLDRQIKNNALGSDLPRALLAQYFAFLSTINEFNTVVFCPMLIDSPFQQEQDPANRKAILDFIVSKKLDNQQMILATVSVDEFSDNSELENATRHELDNKLSVLTNDQYMSVLTDIEEMHSQTLATPE</sequence>
<reference evidence="2" key="1">
    <citation type="submission" date="2016-07" db="EMBL/GenBank/DDBJ databases">
        <authorList>
            <person name="Florea S."/>
            <person name="Webb J.S."/>
            <person name="Jaromczyk J."/>
            <person name="Schardl C.L."/>
        </authorList>
    </citation>
    <scope>NUCLEOTIDE SEQUENCE [LARGE SCALE GENOMIC DNA]</scope>
    <source>
        <strain evidence="2">MV-1</strain>
    </source>
</reference>
<keyword evidence="2" id="KW-1185">Reference proteome</keyword>
<accession>A0A1E5Q744</accession>
<gene>
    <name evidence="1" type="ORF">BEN30_11310</name>
</gene>
<dbReference type="AlphaFoldDB" id="A0A1E5Q744"/>
<evidence type="ECO:0000313" key="1">
    <source>
        <dbReference type="EMBL" id="OEJ66811.1"/>
    </source>
</evidence>
<dbReference type="STRING" id="28181.BEN30_11310"/>